<gene>
    <name evidence="1" type="ORF">FDW42_09880</name>
    <name evidence="2" type="ORF">FVD16_04930</name>
</gene>
<reference evidence="2 4" key="2">
    <citation type="submission" date="2019-08" db="EMBL/GenBank/DDBJ databases">
        <title>Rapid identification of Enteric Bacteria from Whole Genome Sequences (WGS) using Average Nucleotide Identity (ANI).</title>
        <authorList>
            <person name="Lane C."/>
        </authorList>
    </citation>
    <scope>NUCLEOTIDE SEQUENCE [LARGE SCALE GENOMIC DNA]</scope>
    <source>
        <strain evidence="2 4">D4984</strain>
    </source>
</reference>
<dbReference type="Proteomes" id="UP000306813">
    <property type="component" value="Unassembled WGS sequence"/>
</dbReference>
<organism evidence="1 3">
    <name type="scientific">Campylobacter helveticus</name>
    <dbReference type="NCBI Taxonomy" id="28898"/>
    <lineage>
        <taxon>Bacteria</taxon>
        <taxon>Pseudomonadati</taxon>
        <taxon>Campylobacterota</taxon>
        <taxon>Epsilonproteobacteria</taxon>
        <taxon>Campylobacterales</taxon>
        <taxon>Campylobacteraceae</taxon>
        <taxon>Campylobacter</taxon>
    </lineage>
</organism>
<keyword evidence="4" id="KW-1185">Reference proteome</keyword>
<protein>
    <submittedName>
        <fullName evidence="1">Type II toxin-antitoxin system RelE/ParE family toxin</fullName>
    </submittedName>
</protein>
<evidence type="ECO:0000313" key="1">
    <source>
        <dbReference type="EMBL" id="TNB54903.1"/>
    </source>
</evidence>
<dbReference type="EMBL" id="VRMA01000040">
    <property type="protein sequence ID" value="TXK57329.1"/>
    <property type="molecule type" value="Genomic_DNA"/>
</dbReference>
<dbReference type="EMBL" id="VDBS01000100">
    <property type="protein sequence ID" value="TNB54903.1"/>
    <property type="molecule type" value="Genomic_DNA"/>
</dbReference>
<sequence length="82" mass="9651">MSTTFSLLQLYGNEVKEPHSKFLGRGLFELRVKGKDNVARLFYAFQKDKKIYILHGFIKKSQKTPKNELEIAYKKLKELNDE</sequence>
<comment type="caution">
    <text evidence="1">The sequence shown here is derived from an EMBL/GenBank/DDBJ whole genome shotgun (WGS) entry which is preliminary data.</text>
</comment>
<accession>A0AAX2UG41</accession>
<proteinExistence type="predicted"/>
<evidence type="ECO:0000313" key="4">
    <source>
        <dbReference type="Proteomes" id="UP000321317"/>
    </source>
</evidence>
<reference evidence="1 3" key="1">
    <citation type="submission" date="2019-05" db="EMBL/GenBank/DDBJ databases">
        <title>Draft genomes of eight strains of Campylobacter helveticus isolated from cats and a dog in New Zealand.</title>
        <authorList>
            <person name="Bojanic K."/>
            <person name="Midwinter A.C."/>
            <person name="Biggs P.J."/>
            <person name="Acke E."/>
            <person name="Cornelius A.J."/>
            <person name="Marshall J.C."/>
        </authorList>
    </citation>
    <scope>NUCLEOTIDE SEQUENCE [LARGE SCALE GENOMIC DNA]</scope>
    <source>
        <strain evidence="1 3">ACP123b</strain>
    </source>
</reference>
<dbReference type="Proteomes" id="UP000321317">
    <property type="component" value="Unassembled WGS sequence"/>
</dbReference>
<evidence type="ECO:0000313" key="2">
    <source>
        <dbReference type="EMBL" id="TXK57329.1"/>
    </source>
</evidence>
<dbReference type="InterPro" id="IPR009241">
    <property type="entry name" value="HigB-like"/>
</dbReference>
<dbReference type="Pfam" id="PF05973">
    <property type="entry name" value="Gp49"/>
    <property type="match status" value="1"/>
</dbReference>
<dbReference type="AlphaFoldDB" id="A0AAX2UG41"/>
<evidence type="ECO:0000313" key="3">
    <source>
        <dbReference type="Proteomes" id="UP000306813"/>
    </source>
</evidence>
<name>A0AAX2UG41_9BACT</name>